<comment type="similarity">
    <text evidence="1">Belongs to the FAH family.</text>
</comment>
<dbReference type="PANTHER" id="PTHR11820">
    <property type="entry name" value="ACYLPYRUVASE"/>
    <property type="match status" value="1"/>
</dbReference>
<reference evidence="4" key="1">
    <citation type="journal article" date="2021" name="Nat. Commun.">
        <title>Genetic determinants of endophytism in the Arabidopsis root mycobiome.</title>
        <authorList>
            <person name="Mesny F."/>
            <person name="Miyauchi S."/>
            <person name="Thiergart T."/>
            <person name="Pickel B."/>
            <person name="Atanasova L."/>
            <person name="Karlsson M."/>
            <person name="Huettel B."/>
            <person name="Barry K.W."/>
            <person name="Haridas S."/>
            <person name="Chen C."/>
            <person name="Bauer D."/>
            <person name="Andreopoulos W."/>
            <person name="Pangilinan J."/>
            <person name="LaButti K."/>
            <person name="Riley R."/>
            <person name="Lipzen A."/>
            <person name="Clum A."/>
            <person name="Drula E."/>
            <person name="Henrissat B."/>
            <person name="Kohler A."/>
            <person name="Grigoriev I.V."/>
            <person name="Martin F.M."/>
            <person name="Hacquard S."/>
        </authorList>
    </citation>
    <scope>NUCLEOTIDE SEQUENCE</scope>
    <source>
        <strain evidence="4">MPI-CAGE-CH-0235</strain>
    </source>
</reference>
<dbReference type="InterPro" id="IPR036663">
    <property type="entry name" value="Fumarylacetoacetase_C_sf"/>
</dbReference>
<evidence type="ECO:0000313" key="4">
    <source>
        <dbReference type="EMBL" id="KAH7305256.1"/>
    </source>
</evidence>
<dbReference type="GO" id="GO:0046872">
    <property type="term" value="F:metal ion binding"/>
    <property type="evidence" value="ECO:0007669"/>
    <property type="project" value="UniProtKB-KW"/>
</dbReference>
<keyword evidence="2" id="KW-0479">Metal-binding</keyword>
<dbReference type="GO" id="GO:0006107">
    <property type="term" value="P:oxaloacetate metabolic process"/>
    <property type="evidence" value="ECO:0007669"/>
    <property type="project" value="UniProtKB-ARBA"/>
</dbReference>
<comment type="caution">
    <text evidence="4">The sequence shown here is derived from an EMBL/GenBank/DDBJ whole genome shotgun (WGS) entry which is preliminary data.</text>
</comment>
<dbReference type="GO" id="GO:0050163">
    <property type="term" value="F:oxaloacetate tautomerase activity"/>
    <property type="evidence" value="ECO:0007669"/>
    <property type="project" value="UniProtKB-ARBA"/>
</dbReference>
<accession>A0A8K0SG05</accession>
<evidence type="ECO:0000313" key="5">
    <source>
        <dbReference type="Proteomes" id="UP000813444"/>
    </source>
</evidence>
<protein>
    <recommendedName>
        <fullName evidence="3">Fumarylacetoacetase-like C-terminal domain-containing protein</fullName>
    </recommendedName>
</protein>
<evidence type="ECO:0000256" key="1">
    <source>
        <dbReference type="ARBA" id="ARBA00010211"/>
    </source>
</evidence>
<keyword evidence="5" id="KW-1185">Reference proteome</keyword>
<dbReference type="Proteomes" id="UP000813444">
    <property type="component" value="Unassembled WGS sequence"/>
</dbReference>
<evidence type="ECO:0000259" key="3">
    <source>
        <dbReference type="Pfam" id="PF01557"/>
    </source>
</evidence>
<feature type="domain" description="Fumarylacetoacetase-like C-terminal" evidence="3">
    <location>
        <begin position="80"/>
        <end position="237"/>
    </location>
</feature>
<dbReference type="PANTHER" id="PTHR11820:SF7">
    <property type="entry name" value="ACYLPYRUVASE FAHD1, MITOCHONDRIAL"/>
    <property type="match status" value="1"/>
</dbReference>
<dbReference type="EMBL" id="JAGPNK010000019">
    <property type="protein sequence ID" value="KAH7305256.1"/>
    <property type="molecule type" value="Genomic_DNA"/>
</dbReference>
<dbReference type="InterPro" id="IPR011234">
    <property type="entry name" value="Fumarylacetoacetase-like_C"/>
</dbReference>
<evidence type="ECO:0000256" key="2">
    <source>
        <dbReference type="ARBA" id="ARBA00022723"/>
    </source>
</evidence>
<organism evidence="4 5">
    <name type="scientific">Stachybotrys elegans</name>
    <dbReference type="NCBI Taxonomy" id="80388"/>
    <lineage>
        <taxon>Eukaryota</taxon>
        <taxon>Fungi</taxon>
        <taxon>Dikarya</taxon>
        <taxon>Ascomycota</taxon>
        <taxon>Pezizomycotina</taxon>
        <taxon>Sordariomycetes</taxon>
        <taxon>Hypocreomycetidae</taxon>
        <taxon>Hypocreales</taxon>
        <taxon>Stachybotryaceae</taxon>
        <taxon>Stachybotrys</taxon>
    </lineage>
</organism>
<name>A0A8K0SG05_9HYPO</name>
<proteinExistence type="inferred from homology"/>
<sequence length="285" mass="30482">MSVDPVWTRLVRFVAPDGRILCGQPSDPEVDVGLAVAAQQPVSVRVLDGASALDNSSFTGEVTTIQKLLSPLAASEVGTIRAIGLNYTDHAAELKMTIPTIPEVFMKPSTCLQDPTASVKIPKSAGDAVDAEVELAIVIGKDCKDVDEASALDYVLGYTVANDITCRDVQSRTSQWGFSKGFDGFCPLGPALVSAKVLPDLSVLKLKTVLDGKVLQDGKSADMIFSIPKIISHLSQVRCNTTKTQAVDSHLLVGLDVAQRYGDPHRNAFGYWTQPQAPCLSQGWL</sequence>
<dbReference type="AlphaFoldDB" id="A0A8K0SG05"/>
<dbReference type="GO" id="GO:0018773">
    <property type="term" value="F:acetylpyruvate hydrolase activity"/>
    <property type="evidence" value="ECO:0007669"/>
    <property type="project" value="TreeGrafter"/>
</dbReference>
<dbReference type="OrthoDB" id="411064at2759"/>
<gene>
    <name evidence="4" type="ORF">B0I35DRAFT_444234</name>
</gene>
<dbReference type="FunFam" id="3.90.850.10:FF:000002">
    <property type="entry name" value="2-hydroxyhepta-2,4-diene-1,7-dioate isomerase"/>
    <property type="match status" value="1"/>
</dbReference>
<dbReference type="Gene3D" id="3.90.850.10">
    <property type="entry name" value="Fumarylacetoacetase-like, C-terminal domain"/>
    <property type="match status" value="1"/>
</dbReference>
<dbReference type="SUPFAM" id="SSF56529">
    <property type="entry name" value="FAH"/>
    <property type="match status" value="1"/>
</dbReference>
<dbReference type="Pfam" id="PF01557">
    <property type="entry name" value="FAA_hydrolase"/>
    <property type="match status" value="1"/>
</dbReference>